<sequence>MSIPPTAADQGRRRNRWAATAVATTFLTGASLLSTQGPAFADDKPTAPGSIYESDDQVLADMAKWSPVRDSESVMGLPTGLDDKQVNLSDVSGGQVNYNPDQAIKDAQDAAKTFAEDPNTKEPARESAKRLYQPINGLAQGPNSTAPRFTGKDAYKDEWTGQNLEQFCNQANHDKDRAGQKPPCAFVGKLTEKYPVKGQAGDGLAGGGKLTYKISSSVTDEKSETEGWSVGGKITPKIGDGKSDIPAEASFTYSYAATSTKRLQNTMETDVEMTVPEGKQKGWLEPRGNGAYYTGYIVYRANNDTQQRMVAVPARVYVQSRDTTSPITWFKRVK</sequence>
<dbReference type="EMBL" id="BMRP01000074">
    <property type="protein sequence ID" value="GGV01859.1"/>
    <property type="molecule type" value="Genomic_DNA"/>
</dbReference>
<accession>A0ABQ2VPA6</accession>
<dbReference type="RefSeq" id="WP_189308436.1">
    <property type="nucleotide sequence ID" value="NZ_BMRP01000074.1"/>
</dbReference>
<evidence type="ECO:0000313" key="1">
    <source>
        <dbReference type="EMBL" id="GGV01859.1"/>
    </source>
</evidence>
<evidence type="ECO:0000313" key="2">
    <source>
        <dbReference type="Proteomes" id="UP000654471"/>
    </source>
</evidence>
<name>A0ABQ2VPA6_9ACTN</name>
<comment type="caution">
    <text evidence="1">The sequence shown here is derived from an EMBL/GenBank/DDBJ whole genome shotgun (WGS) entry which is preliminary data.</text>
</comment>
<protein>
    <submittedName>
        <fullName evidence="1">Uncharacterized protein</fullName>
    </submittedName>
</protein>
<keyword evidence="2" id="KW-1185">Reference proteome</keyword>
<dbReference type="Proteomes" id="UP000654471">
    <property type="component" value="Unassembled WGS sequence"/>
</dbReference>
<gene>
    <name evidence="1" type="ORF">GCM10010211_81440</name>
</gene>
<organism evidence="1 2">
    <name type="scientific">Streptomyces albospinus</name>
    <dbReference type="NCBI Taxonomy" id="285515"/>
    <lineage>
        <taxon>Bacteria</taxon>
        <taxon>Bacillati</taxon>
        <taxon>Actinomycetota</taxon>
        <taxon>Actinomycetes</taxon>
        <taxon>Kitasatosporales</taxon>
        <taxon>Streptomycetaceae</taxon>
        <taxon>Streptomyces</taxon>
    </lineage>
</organism>
<reference evidence="2" key="1">
    <citation type="journal article" date="2019" name="Int. J. Syst. Evol. Microbiol.">
        <title>The Global Catalogue of Microorganisms (GCM) 10K type strain sequencing project: providing services to taxonomists for standard genome sequencing and annotation.</title>
        <authorList>
            <consortium name="The Broad Institute Genomics Platform"/>
            <consortium name="The Broad Institute Genome Sequencing Center for Infectious Disease"/>
            <person name="Wu L."/>
            <person name="Ma J."/>
        </authorList>
    </citation>
    <scope>NUCLEOTIDE SEQUENCE [LARGE SCALE GENOMIC DNA]</scope>
    <source>
        <strain evidence="2">JCM 3399</strain>
    </source>
</reference>
<proteinExistence type="predicted"/>